<dbReference type="PANTHER" id="PTHR19957">
    <property type="entry name" value="SYNTAXIN"/>
    <property type="match status" value="1"/>
</dbReference>
<comment type="similarity">
    <text evidence="2">Belongs to the syntaxin family.</text>
</comment>
<evidence type="ECO:0000256" key="4">
    <source>
        <dbReference type="ARBA" id="ARBA00022989"/>
    </source>
</evidence>
<reference evidence="10 11" key="1">
    <citation type="journal article" date="2014" name="PLoS ONE">
        <title>De novo Genome Assembly of the Fungal Plant Pathogen Pyrenophora semeniperda.</title>
        <authorList>
            <person name="Soliai M.M."/>
            <person name="Meyer S.E."/>
            <person name="Udall J.A."/>
            <person name="Elzinga D.E."/>
            <person name="Hermansen R.A."/>
            <person name="Bodily P.M."/>
            <person name="Hart A.A."/>
            <person name="Coleman C.E."/>
        </authorList>
    </citation>
    <scope>NUCLEOTIDE SEQUENCE [LARGE SCALE GENOMIC DNA]</scope>
    <source>
        <strain evidence="10 11">CCB06</strain>
        <tissue evidence="10">Mycelium</tissue>
    </source>
</reference>
<feature type="coiled-coil region" evidence="6">
    <location>
        <begin position="219"/>
        <end position="270"/>
    </location>
</feature>
<evidence type="ECO:0000256" key="5">
    <source>
        <dbReference type="ARBA" id="ARBA00023136"/>
    </source>
</evidence>
<evidence type="ECO:0000256" key="1">
    <source>
        <dbReference type="ARBA" id="ARBA00004211"/>
    </source>
</evidence>
<dbReference type="OrthoDB" id="10255013at2759"/>
<evidence type="ECO:0000313" key="10">
    <source>
        <dbReference type="EMBL" id="RMZ70461.1"/>
    </source>
</evidence>
<dbReference type="Pfam" id="PF00804">
    <property type="entry name" value="Syntaxin"/>
    <property type="match status" value="1"/>
</dbReference>
<keyword evidence="11" id="KW-1185">Reference proteome</keyword>
<dbReference type="GO" id="GO:0006887">
    <property type="term" value="P:exocytosis"/>
    <property type="evidence" value="ECO:0007669"/>
    <property type="project" value="TreeGrafter"/>
</dbReference>
<keyword evidence="5 8" id="KW-0472">Membrane</keyword>
<gene>
    <name evidence="10" type="ORF">GMOD_00000552</name>
</gene>
<dbReference type="GO" id="GO:0000149">
    <property type="term" value="F:SNARE binding"/>
    <property type="evidence" value="ECO:0007669"/>
    <property type="project" value="TreeGrafter"/>
</dbReference>
<dbReference type="CDD" id="cd00179">
    <property type="entry name" value="SynN"/>
    <property type="match status" value="1"/>
</dbReference>
<protein>
    <submittedName>
        <fullName evidence="10">Snare domain-containing</fullName>
    </submittedName>
</protein>
<proteinExistence type="inferred from homology"/>
<evidence type="ECO:0000256" key="3">
    <source>
        <dbReference type="ARBA" id="ARBA00022692"/>
    </source>
</evidence>
<sequence length="428" mass="47166">MARRGSWRKCSGIDYCLARPSHTRAHPPGFVSVASAADLKLHKAVAVSKPALPGSQAPSLSIHASTRPGMSQSYQQYGGNPYGQAEEGYAGQANPYGGTGYGSSNPYGGGQGEPQLSPPAPMQRHGDSNYSQPSQYSTNAAQKVPHTDVPMSDLPGHGQAGMEAPGPRPLSREDFFARIEGVKQRIGLLTSDIQAIANVHQRMLSSPDNRSTAELESIVTNTQMRNTQIKDEIKFLERDAVRDSSDRTKRTQVEALKRTFKAQLEDFQKEEADYSKRYREAVGRQYRIINPDATDEEVNEIANSDLGDEGIFTQALKSNRSGQASSVLGAVRARHNDIQRIEKTMSELGLLFTQLNEQVVYQDAQVVQAEEQTVQVKDDTENANKQLDQGIKSARRARRLKWWILLTVLLILAVIALVLGLYFGLKKN</sequence>
<dbReference type="GO" id="GO:0005886">
    <property type="term" value="C:plasma membrane"/>
    <property type="evidence" value="ECO:0007669"/>
    <property type="project" value="TreeGrafter"/>
</dbReference>
<feature type="domain" description="T-SNARE coiled-coil homology" evidence="9">
    <location>
        <begin position="328"/>
        <end position="390"/>
    </location>
</feature>
<dbReference type="AlphaFoldDB" id="A0A3M7M7H3"/>
<evidence type="ECO:0000256" key="8">
    <source>
        <dbReference type="SAM" id="Phobius"/>
    </source>
</evidence>
<keyword evidence="4 8" id="KW-1133">Transmembrane helix</keyword>
<feature type="compositionally biased region" description="Gly residues" evidence="7">
    <location>
        <begin position="97"/>
        <end position="112"/>
    </location>
</feature>
<evidence type="ECO:0000256" key="7">
    <source>
        <dbReference type="SAM" id="MobiDB-lite"/>
    </source>
</evidence>
<dbReference type="InterPro" id="IPR000727">
    <property type="entry name" value="T_SNARE_dom"/>
</dbReference>
<dbReference type="GO" id="GO:0031201">
    <property type="term" value="C:SNARE complex"/>
    <property type="evidence" value="ECO:0007669"/>
    <property type="project" value="TreeGrafter"/>
</dbReference>
<dbReference type="InterPro" id="IPR010989">
    <property type="entry name" value="SNARE"/>
</dbReference>
<evidence type="ECO:0000256" key="2">
    <source>
        <dbReference type="ARBA" id="ARBA00009063"/>
    </source>
</evidence>
<feature type="compositionally biased region" description="Polar residues" evidence="7">
    <location>
        <begin position="56"/>
        <end position="78"/>
    </location>
</feature>
<keyword evidence="3 8" id="KW-0812">Transmembrane</keyword>
<keyword evidence="6" id="KW-0175">Coiled coil</keyword>
<name>A0A3M7M7H3_9PLEO</name>
<dbReference type="Gene3D" id="1.20.58.70">
    <property type="match status" value="1"/>
</dbReference>
<dbReference type="GO" id="GO:0012505">
    <property type="term" value="C:endomembrane system"/>
    <property type="evidence" value="ECO:0007669"/>
    <property type="project" value="TreeGrafter"/>
</dbReference>
<evidence type="ECO:0000259" key="9">
    <source>
        <dbReference type="PROSITE" id="PS50192"/>
    </source>
</evidence>
<dbReference type="InterPro" id="IPR006011">
    <property type="entry name" value="Syntaxin_N"/>
</dbReference>
<dbReference type="GO" id="GO:0005484">
    <property type="term" value="F:SNAP receptor activity"/>
    <property type="evidence" value="ECO:0007669"/>
    <property type="project" value="TreeGrafter"/>
</dbReference>
<evidence type="ECO:0000313" key="11">
    <source>
        <dbReference type="Proteomes" id="UP000265663"/>
    </source>
</evidence>
<dbReference type="CDD" id="cd15849">
    <property type="entry name" value="SNARE_Sso1"/>
    <property type="match status" value="1"/>
</dbReference>
<accession>A0A3M7M7H3</accession>
<dbReference type="Pfam" id="PF05739">
    <property type="entry name" value="SNARE"/>
    <property type="match status" value="1"/>
</dbReference>
<organism evidence="10 11">
    <name type="scientific">Pyrenophora seminiperda CCB06</name>
    <dbReference type="NCBI Taxonomy" id="1302712"/>
    <lineage>
        <taxon>Eukaryota</taxon>
        <taxon>Fungi</taxon>
        <taxon>Dikarya</taxon>
        <taxon>Ascomycota</taxon>
        <taxon>Pezizomycotina</taxon>
        <taxon>Dothideomycetes</taxon>
        <taxon>Pleosporomycetidae</taxon>
        <taxon>Pleosporales</taxon>
        <taxon>Pleosporineae</taxon>
        <taxon>Pleosporaceae</taxon>
        <taxon>Pyrenophora</taxon>
    </lineage>
</organism>
<feature type="region of interest" description="Disordered" evidence="7">
    <location>
        <begin position="51"/>
        <end position="167"/>
    </location>
</feature>
<feature type="transmembrane region" description="Helical" evidence="8">
    <location>
        <begin position="402"/>
        <end position="425"/>
    </location>
</feature>
<dbReference type="GO" id="GO:0048278">
    <property type="term" value="P:vesicle docking"/>
    <property type="evidence" value="ECO:0007669"/>
    <property type="project" value="TreeGrafter"/>
</dbReference>
<dbReference type="EMBL" id="KE747824">
    <property type="protein sequence ID" value="RMZ70461.1"/>
    <property type="molecule type" value="Genomic_DNA"/>
</dbReference>
<dbReference type="Proteomes" id="UP000265663">
    <property type="component" value="Unassembled WGS sequence"/>
</dbReference>
<dbReference type="GO" id="GO:0006886">
    <property type="term" value="P:intracellular protein transport"/>
    <property type="evidence" value="ECO:0007669"/>
    <property type="project" value="TreeGrafter"/>
</dbReference>
<dbReference type="GO" id="GO:0006906">
    <property type="term" value="P:vesicle fusion"/>
    <property type="evidence" value="ECO:0007669"/>
    <property type="project" value="TreeGrafter"/>
</dbReference>
<dbReference type="SUPFAM" id="SSF47661">
    <property type="entry name" value="t-snare proteins"/>
    <property type="match status" value="1"/>
</dbReference>
<dbReference type="InterPro" id="IPR045242">
    <property type="entry name" value="Syntaxin"/>
</dbReference>
<dbReference type="PANTHER" id="PTHR19957:SF307">
    <property type="entry name" value="PROTEIN SSO1-RELATED"/>
    <property type="match status" value="1"/>
</dbReference>
<evidence type="ECO:0000256" key="6">
    <source>
        <dbReference type="SAM" id="Coils"/>
    </source>
</evidence>
<dbReference type="PROSITE" id="PS50192">
    <property type="entry name" value="T_SNARE"/>
    <property type="match status" value="1"/>
</dbReference>
<dbReference type="SMART" id="SM00503">
    <property type="entry name" value="SynN"/>
    <property type="match status" value="1"/>
</dbReference>
<comment type="subcellular location">
    <subcellularLocation>
        <location evidence="1">Membrane</location>
        <topology evidence="1">Single-pass type IV membrane protein</topology>
    </subcellularLocation>
</comment>
<feature type="compositionally biased region" description="Polar residues" evidence="7">
    <location>
        <begin position="128"/>
        <end position="141"/>
    </location>
</feature>